<evidence type="ECO:0000313" key="2">
    <source>
        <dbReference type="EMBL" id="MCT8972072.1"/>
    </source>
</evidence>
<dbReference type="Proteomes" id="UP001320898">
    <property type="component" value="Unassembled WGS sequence"/>
</dbReference>
<feature type="domain" description="HTH cro/C1-type" evidence="1">
    <location>
        <begin position="25"/>
        <end position="70"/>
    </location>
</feature>
<accession>A0AAW5QYP4</accession>
<organism evidence="2 3">
    <name type="scientific">Microbaculum marinisediminis</name>
    <dbReference type="NCBI Taxonomy" id="2931392"/>
    <lineage>
        <taxon>Bacteria</taxon>
        <taxon>Pseudomonadati</taxon>
        <taxon>Pseudomonadota</taxon>
        <taxon>Alphaproteobacteria</taxon>
        <taxon>Hyphomicrobiales</taxon>
        <taxon>Tepidamorphaceae</taxon>
        <taxon>Microbaculum</taxon>
    </lineage>
</organism>
<dbReference type="RefSeq" id="WP_261615649.1">
    <property type="nucleotide sequence ID" value="NZ_JALIDZ010000004.1"/>
</dbReference>
<dbReference type="Gene3D" id="1.10.260.40">
    <property type="entry name" value="lambda repressor-like DNA-binding domains"/>
    <property type="match status" value="1"/>
</dbReference>
<dbReference type="GO" id="GO:0003677">
    <property type="term" value="F:DNA binding"/>
    <property type="evidence" value="ECO:0007669"/>
    <property type="project" value="InterPro"/>
</dbReference>
<protein>
    <submittedName>
        <fullName evidence="2">Helix-turn-helix domain-containing protein</fullName>
    </submittedName>
</protein>
<comment type="caution">
    <text evidence="2">The sequence shown here is derived from an EMBL/GenBank/DDBJ whole genome shotgun (WGS) entry which is preliminary data.</text>
</comment>
<dbReference type="SMART" id="SM00530">
    <property type="entry name" value="HTH_XRE"/>
    <property type="match status" value="1"/>
</dbReference>
<proteinExistence type="predicted"/>
<gene>
    <name evidence="2" type="ORF">MUB46_09415</name>
</gene>
<dbReference type="EMBL" id="JALIDZ010000004">
    <property type="protein sequence ID" value="MCT8972072.1"/>
    <property type="molecule type" value="Genomic_DNA"/>
</dbReference>
<dbReference type="Pfam" id="PF01381">
    <property type="entry name" value="HTH_3"/>
    <property type="match status" value="1"/>
</dbReference>
<evidence type="ECO:0000259" key="1">
    <source>
        <dbReference type="PROSITE" id="PS50943"/>
    </source>
</evidence>
<dbReference type="PROSITE" id="PS50943">
    <property type="entry name" value="HTH_CROC1"/>
    <property type="match status" value="1"/>
</dbReference>
<reference evidence="2 3" key="1">
    <citation type="submission" date="2022-04" db="EMBL/GenBank/DDBJ databases">
        <authorList>
            <person name="Ye Y.-Q."/>
            <person name="Du Z.-J."/>
        </authorList>
    </citation>
    <scope>NUCLEOTIDE SEQUENCE [LARGE SCALE GENOMIC DNA]</scope>
    <source>
        <strain evidence="2 3">A6E488</strain>
    </source>
</reference>
<dbReference type="CDD" id="cd00093">
    <property type="entry name" value="HTH_XRE"/>
    <property type="match status" value="1"/>
</dbReference>
<dbReference type="InterPro" id="IPR001387">
    <property type="entry name" value="Cro/C1-type_HTH"/>
</dbReference>
<name>A0AAW5QYP4_9HYPH</name>
<evidence type="ECO:0000313" key="3">
    <source>
        <dbReference type="Proteomes" id="UP001320898"/>
    </source>
</evidence>
<dbReference type="AlphaFoldDB" id="A0AAW5QYP4"/>
<dbReference type="SUPFAM" id="SSF47413">
    <property type="entry name" value="lambda repressor-like DNA-binding domains"/>
    <property type="match status" value="1"/>
</dbReference>
<keyword evidence="3" id="KW-1185">Reference proteome</keyword>
<sequence length="280" mass="31595">MDKRDLGAVFRERLSEVMRRYGGGQSRFAQSIGLDRSALSQLLSGKTVRLPRAETLVAIAEAHGVSLDWLMGVSQNERLAAEIAPTLAIELGASGPDDSRLQQWRREASGYKIRYVPATLPDLLRTEDVIRYELGRAADARVEASIADADRYLAYTRRPETDMEVCMPVQRLTGFARGEGIWSGLDRDTRRAQLSHMAHLLEELYPTFRLFLYDGKRLFSAPLTIFGPLRAAFYVGDMYLVLNTTEHIRVLIDRFDDLIRNAVINPHEAAARVRLMLDEG</sequence>
<dbReference type="InterPro" id="IPR010982">
    <property type="entry name" value="Lambda_DNA-bd_dom_sf"/>
</dbReference>